<proteinExistence type="predicted"/>
<accession>A0A2P9AU20</accession>
<evidence type="ECO:0000256" key="2">
    <source>
        <dbReference type="SAM" id="SignalP"/>
    </source>
</evidence>
<feature type="signal peptide" evidence="2">
    <location>
        <begin position="1"/>
        <end position="19"/>
    </location>
</feature>
<keyword evidence="4" id="KW-1185">Reference proteome</keyword>
<organism evidence="3 4">
    <name type="scientific">Mesorhizobium delmotii</name>
    <dbReference type="NCBI Taxonomy" id="1631247"/>
    <lineage>
        <taxon>Bacteria</taxon>
        <taxon>Pseudomonadati</taxon>
        <taxon>Pseudomonadota</taxon>
        <taxon>Alphaproteobacteria</taxon>
        <taxon>Hyphomicrobiales</taxon>
        <taxon>Phyllobacteriaceae</taxon>
        <taxon>Mesorhizobium</taxon>
    </lineage>
</organism>
<protein>
    <recommendedName>
        <fullName evidence="5">Rap1a immunity protein domain-containing protein</fullName>
    </recommendedName>
</protein>
<evidence type="ECO:0000313" key="3">
    <source>
        <dbReference type="EMBL" id="SJM34614.1"/>
    </source>
</evidence>
<evidence type="ECO:0000256" key="1">
    <source>
        <dbReference type="SAM" id="MobiDB-lite"/>
    </source>
</evidence>
<evidence type="ECO:0008006" key="5">
    <source>
        <dbReference type="Google" id="ProtNLM"/>
    </source>
</evidence>
<sequence>MRKRAIVIAATICWSPAQAITGSQLLDYNEEYGRGFTWGVATALTSIAGKDEMRVAQFRRACFVNGKISEETFYAAVNTWIKNHPSELARDASGPIISVINEICGLPAGAPRKPDSALAARPPRSSAPSQASRHGMWRERYCATTEQPAAHRAMRRRA</sequence>
<gene>
    <name evidence="3" type="ORF">BQ8482_480097</name>
</gene>
<dbReference type="Proteomes" id="UP000245698">
    <property type="component" value="Unassembled WGS sequence"/>
</dbReference>
<feature type="compositionally biased region" description="Low complexity" evidence="1">
    <location>
        <begin position="116"/>
        <end position="133"/>
    </location>
</feature>
<feature type="chain" id="PRO_5015123310" description="Rap1a immunity protein domain-containing protein" evidence="2">
    <location>
        <begin position="20"/>
        <end position="158"/>
    </location>
</feature>
<keyword evidence="2" id="KW-0732">Signal</keyword>
<dbReference type="EMBL" id="FUIG01000057">
    <property type="protein sequence ID" value="SJM34614.1"/>
    <property type="molecule type" value="Genomic_DNA"/>
</dbReference>
<feature type="region of interest" description="Disordered" evidence="1">
    <location>
        <begin position="112"/>
        <end position="137"/>
    </location>
</feature>
<dbReference type="AlphaFoldDB" id="A0A2P9AU20"/>
<reference evidence="4" key="1">
    <citation type="submission" date="2016-12" db="EMBL/GenBank/DDBJ databases">
        <authorList>
            <person name="Brunel B."/>
        </authorList>
    </citation>
    <scope>NUCLEOTIDE SEQUENCE [LARGE SCALE GENOMIC DNA]</scope>
</reference>
<evidence type="ECO:0000313" key="4">
    <source>
        <dbReference type="Proteomes" id="UP000245698"/>
    </source>
</evidence>
<name>A0A2P9AU20_9HYPH</name>